<dbReference type="InterPro" id="IPR055227">
    <property type="entry name" value="HRQ1_WHD"/>
</dbReference>
<dbReference type="Pfam" id="PF22982">
    <property type="entry name" value="WHD_HRQ1"/>
    <property type="match status" value="1"/>
</dbReference>
<dbReference type="PATRIC" id="fig|1307761.3.peg.1216"/>
<dbReference type="CDD" id="cd17923">
    <property type="entry name" value="DEXHc_Hrq1-like"/>
    <property type="match status" value="1"/>
</dbReference>
<dbReference type="SUPFAM" id="SSF52540">
    <property type="entry name" value="P-loop containing nucleoside triphosphate hydrolases"/>
    <property type="match status" value="1"/>
</dbReference>
<dbReference type="CDD" id="cd18797">
    <property type="entry name" value="SF2_C_Hrq"/>
    <property type="match status" value="1"/>
</dbReference>
<evidence type="ECO:0000259" key="3">
    <source>
        <dbReference type="PROSITE" id="PS51192"/>
    </source>
</evidence>
<dbReference type="AlphaFoldDB" id="V5WFR4"/>
<dbReference type="GO" id="GO:0003676">
    <property type="term" value="F:nucleic acid binding"/>
    <property type="evidence" value="ECO:0007669"/>
    <property type="project" value="InterPro"/>
</dbReference>
<evidence type="ECO:0000313" key="6">
    <source>
        <dbReference type="Proteomes" id="UP000018680"/>
    </source>
</evidence>
<evidence type="ECO:0000259" key="4">
    <source>
        <dbReference type="PROSITE" id="PS51194"/>
    </source>
</evidence>
<evidence type="ECO:0000313" key="5">
    <source>
        <dbReference type="EMBL" id="AHC14623.1"/>
    </source>
</evidence>
<dbReference type="eggNOG" id="COG1205">
    <property type="taxonomic scope" value="Bacteria"/>
</dbReference>
<gene>
    <name evidence="5" type="ORF">L21SP2_1222</name>
</gene>
<dbReference type="Proteomes" id="UP000018680">
    <property type="component" value="Chromosome"/>
</dbReference>
<dbReference type="GO" id="GO:0036297">
    <property type="term" value="P:interstrand cross-link repair"/>
    <property type="evidence" value="ECO:0007669"/>
    <property type="project" value="TreeGrafter"/>
</dbReference>
<dbReference type="HOGENOM" id="CLU_000809_3_2_12"/>
<feature type="domain" description="Helicase C-terminal" evidence="4">
    <location>
        <begin position="278"/>
        <end position="443"/>
    </location>
</feature>
<feature type="domain" description="Helicase ATP-binding" evidence="3">
    <location>
        <begin position="73"/>
        <end position="253"/>
    </location>
</feature>
<dbReference type="GO" id="GO:0006289">
    <property type="term" value="P:nucleotide-excision repair"/>
    <property type="evidence" value="ECO:0007669"/>
    <property type="project" value="TreeGrafter"/>
</dbReference>
<accession>V5WFR4</accession>
<dbReference type="RefSeq" id="WP_024267547.1">
    <property type="nucleotide sequence ID" value="NC_023035.1"/>
</dbReference>
<keyword evidence="1" id="KW-0547">Nucleotide-binding</keyword>
<dbReference type="Pfam" id="PF00270">
    <property type="entry name" value="DEAD"/>
    <property type="match status" value="1"/>
</dbReference>
<keyword evidence="5" id="KW-0347">Helicase</keyword>
<dbReference type="GO" id="GO:0043138">
    <property type="term" value="F:3'-5' DNA helicase activity"/>
    <property type="evidence" value="ECO:0007669"/>
    <property type="project" value="TreeGrafter"/>
</dbReference>
<dbReference type="GO" id="GO:0005524">
    <property type="term" value="F:ATP binding"/>
    <property type="evidence" value="ECO:0007669"/>
    <property type="project" value="UniProtKB-KW"/>
</dbReference>
<dbReference type="InterPro" id="IPR027417">
    <property type="entry name" value="P-loop_NTPase"/>
</dbReference>
<proteinExistence type="predicted"/>
<dbReference type="Pfam" id="PF09369">
    <property type="entry name" value="MZB"/>
    <property type="match status" value="1"/>
</dbReference>
<dbReference type="InterPro" id="IPR014001">
    <property type="entry name" value="Helicase_ATP-bd"/>
</dbReference>
<sequence>MPENGKTMNAQDEDIIQQLRNDPDFMKHVTHWEVIPPREGVYSEFPPELNPKIADGLRNRGIDRLYSHQAEAFTSSHAGKHMVIVTPTASGKTLSYNLPVLQTILNEPDSRALYLFPTKALSQDQQSALNELTLNSELGVNIATYDGDTPASLRSSAREKGQIIISNPDMMHAGILPNHPKWIKFLKNLRYIVIDELHAYRGIHGSHLANLIRRIQRICRFYGSSPRFICCSATIGNPAELAARVINSDVELIDTNGAPSGEKHLVLYNPPLVDRVQGIRRGTVKESQRIALRLLRGGVKTIVFARSRVRVELIAGYIRKSLENLYSDNERIRVEAYRGGYLPNERREIEKGLREGLIQGVVSTNALELGIDIGGLDAAVMAGFPGSIASVWQQAGRAGRSASRSIAILVASASPLDQYMVKNNGYFLGSSPEAGFINPENFYVRMDHIKCAAFELPFPENGDREFPDAPMFLRILEEDGTVRLSRGRYYWSDRGYPAEGISLRSATTDNVVIIDTTAGKNTVIGEMDRPSAKELIYPKAVYIHRGEQYVVHQLDLEERRCYVEQKELNYYTDAVVKRDIKVLEEDEQHRVLGATVVFGDILVRTQVAKFKKLRFNSHENIGFGEIHLPEEEMHTNSAVILLEKDSPPGKIFLSREPGEQTAVISRLGNLIQATAPAFLLCDPRDLGIAERIRDPHFASPALYVYDKYPGGSGLSATLVGKLPEILRASLELVENCPCEEGCPSCIGPRLKDEEIGENPKPMVIQFISRWMEATGS</sequence>
<dbReference type="STRING" id="1307761.L21SP2_1222"/>
<dbReference type="PANTHER" id="PTHR47957">
    <property type="entry name" value="ATP-DEPENDENT HELICASE HRQ1"/>
    <property type="match status" value="1"/>
</dbReference>
<dbReference type="InterPro" id="IPR001650">
    <property type="entry name" value="Helicase_C-like"/>
</dbReference>
<dbReference type="Pfam" id="PF00271">
    <property type="entry name" value="Helicase_C"/>
    <property type="match status" value="1"/>
</dbReference>
<dbReference type="PANTHER" id="PTHR47957:SF3">
    <property type="entry name" value="ATP-DEPENDENT HELICASE HRQ1"/>
    <property type="match status" value="1"/>
</dbReference>
<evidence type="ECO:0000256" key="1">
    <source>
        <dbReference type="ARBA" id="ARBA00022741"/>
    </source>
</evidence>
<dbReference type="InterPro" id="IPR011545">
    <property type="entry name" value="DEAD/DEAH_box_helicase_dom"/>
</dbReference>
<keyword evidence="6" id="KW-1185">Reference proteome</keyword>
<dbReference type="Gene3D" id="3.40.50.300">
    <property type="entry name" value="P-loop containing nucleotide triphosphate hydrolases"/>
    <property type="match status" value="2"/>
</dbReference>
<dbReference type="KEGG" id="slr:L21SP2_1222"/>
<dbReference type="SMART" id="SM00487">
    <property type="entry name" value="DEXDc"/>
    <property type="match status" value="1"/>
</dbReference>
<protein>
    <submittedName>
        <fullName evidence="5">ATP-dependent RNA helicase</fullName>
    </submittedName>
</protein>
<reference evidence="5 6" key="1">
    <citation type="journal article" date="2015" name="Stand. Genomic Sci.">
        <title>Complete genome sequence and description of Salinispira pacifica gen. nov., sp. nov., a novel spirochaete isolated form a hypersaline microbial mat.</title>
        <authorList>
            <person name="Ben Hania W."/>
            <person name="Joseph M."/>
            <person name="Schumann P."/>
            <person name="Bunk B."/>
            <person name="Fiebig A."/>
            <person name="Sproer C."/>
            <person name="Klenk H.P."/>
            <person name="Fardeau M.L."/>
            <person name="Spring S."/>
        </authorList>
    </citation>
    <scope>NUCLEOTIDE SEQUENCE [LARGE SCALE GENOMIC DNA]</scope>
    <source>
        <strain evidence="5 6">L21-RPul-D2</strain>
    </source>
</reference>
<evidence type="ECO:0000256" key="2">
    <source>
        <dbReference type="ARBA" id="ARBA00022840"/>
    </source>
</evidence>
<keyword evidence="2" id="KW-0067">ATP-binding</keyword>
<name>V5WFR4_9SPIO</name>
<dbReference type="PROSITE" id="PS51194">
    <property type="entry name" value="HELICASE_CTER"/>
    <property type="match status" value="1"/>
</dbReference>
<dbReference type="InterPro" id="IPR018973">
    <property type="entry name" value="MZB"/>
</dbReference>
<organism evidence="5 6">
    <name type="scientific">Salinispira pacifica</name>
    <dbReference type="NCBI Taxonomy" id="1307761"/>
    <lineage>
        <taxon>Bacteria</taxon>
        <taxon>Pseudomonadati</taxon>
        <taxon>Spirochaetota</taxon>
        <taxon>Spirochaetia</taxon>
        <taxon>Spirochaetales</taxon>
        <taxon>Spirochaetaceae</taxon>
        <taxon>Salinispira</taxon>
    </lineage>
</organism>
<keyword evidence="5" id="KW-0378">Hydrolase</keyword>
<dbReference type="EMBL" id="CP006939">
    <property type="protein sequence ID" value="AHC14623.1"/>
    <property type="molecule type" value="Genomic_DNA"/>
</dbReference>
<dbReference type="PROSITE" id="PS51192">
    <property type="entry name" value="HELICASE_ATP_BIND_1"/>
    <property type="match status" value="1"/>
</dbReference>
<dbReference type="SMART" id="SM00490">
    <property type="entry name" value="HELICc"/>
    <property type="match status" value="1"/>
</dbReference>